<dbReference type="EMBL" id="CP011125">
    <property type="protein sequence ID" value="AKF08797.1"/>
    <property type="molecule type" value="Genomic_DNA"/>
</dbReference>
<dbReference type="Proteomes" id="UP000034883">
    <property type="component" value="Chromosome"/>
</dbReference>
<dbReference type="STRING" id="927083.DB32_005946"/>
<comment type="similarity">
    <text evidence="1">Belongs to the outer membrane factor (OMF) (TC 1.B.17) family.</text>
</comment>
<reference evidence="3 4" key="1">
    <citation type="submission" date="2015-03" db="EMBL/GenBank/DDBJ databases">
        <title>Genome assembly of Sandaracinus amylolyticus DSM 53668.</title>
        <authorList>
            <person name="Sharma G."/>
            <person name="Subramanian S."/>
        </authorList>
    </citation>
    <scope>NUCLEOTIDE SEQUENCE [LARGE SCALE GENOMIC DNA]</scope>
    <source>
        <strain evidence="3 4">DSM 53668</strain>
    </source>
</reference>
<dbReference type="GO" id="GO:0015562">
    <property type="term" value="F:efflux transmembrane transporter activity"/>
    <property type="evidence" value="ECO:0007669"/>
    <property type="project" value="InterPro"/>
</dbReference>
<dbReference type="PANTHER" id="PTHR30203">
    <property type="entry name" value="OUTER MEMBRANE CATION EFFLUX PROTEIN"/>
    <property type="match status" value="1"/>
</dbReference>
<dbReference type="Gene3D" id="1.20.1600.10">
    <property type="entry name" value="Outer membrane efflux proteins (OEP)"/>
    <property type="match status" value="1"/>
</dbReference>
<name>A0A0F6YK20_9BACT</name>
<gene>
    <name evidence="3" type="ORF">DB32_005946</name>
</gene>
<evidence type="ECO:0000313" key="3">
    <source>
        <dbReference type="EMBL" id="AKF08797.1"/>
    </source>
</evidence>
<proteinExistence type="inferred from homology"/>
<evidence type="ECO:0000256" key="1">
    <source>
        <dbReference type="ARBA" id="ARBA00007613"/>
    </source>
</evidence>
<feature type="region of interest" description="Disordered" evidence="2">
    <location>
        <begin position="1"/>
        <end position="34"/>
    </location>
</feature>
<sequence length="426" mass="45576">MSQTTWRALDDVERELATHAREEDEPTSAPARAGSCEEIVARVVASHPSLDALRANARASIAEARAEGALPAPELMLEVWDFPIGDPERADREGMYMAGLAQSLPPAGALDGRARAAAEEAREALGEWSERRRELRADAAHACTDWAEAKAIDARLAAAEDVLARMSEALRARLPTSDDPLAELARVDAERARVRRMRAETETTMARAEARLAAWIGESTITIEGEPSLRVIDAVPDRDALFERAMRARGVIESARASARAAAARADAASAEASIPMFRVSATYMQMPQARAGLGASFSMTLPWLWSGEGAMHDAARARAEAALDVVAATERTLRGEIAAAIAALETARRALATIESEERPAVERALGAIAATYASGPADLLAWIDAARALRELEVEDARLRAAAAHAWIDLESAVGGPIETEVAR</sequence>
<evidence type="ECO:0000313" key="4">
    <source>
        <dbReference type="Proteomes" id="UP000034883"/>
    </source>
</evidence>
<protein>
    <submittedName>
        <fullName evidence="3">Heavy metal RND efflux outer membrane protein, CzcC family</fullName>
    </submittedName>
</protein>
<organism evidence="3 4">
    <name type="scientific">Sandaracinus amylolyticus</name>
    <dbReference type="NCBI Taxonomy" id="927083"/>
    <lineage>
        <taxon>Bacteria</taxon>
        <taxon>Pseudomonadati</taxon>
        <taxon>Myxococcota</taxon>
        <taxon>Polyangia</taxon>
        <taxon>Polyangiales</taxon>
        <taxon>Sandaracinaceae</taxon>
        <taxon>Sandaracinus</taxon>
    </lineage>
</organism>
<evidence type="ECO:0000256" key="2">
    <source>
        <dbReference type="SAM" id="MobiDB-lite"/>
    </source>
</evidence>
<dbReference type="AlphaFoldDB" id="A0A0F6YK20"/>
<feature type="compositionally biased region" description="Basic and acidic residues" evidence="2">
    <location>
        <begin position="8"/>
        <end position="22"/>
    </location>
</feature>
<dbReference type="InterPro" id="IPR010131">
    <property type="entry name" value="MdtP/NodT-like"/>
</dbReference>
<dbReference type="SUPFAM" id="SSF56954">
    <property type="entry name" value="Outer membrane efflux proteins (OEP)"/>
    <property type="match status" value="1"/>
</dbReference>
<dbReference type="KEGG" id="samy:DB32_005946"/>
<accession>A0A0F6YK20</accession>
<dbReference type="PANTHER" id="PTHR30203:SF24">
    <property type="entry name" value="BLR4935 PROTEIN"/>
    <property type="match status" value="1"/>
</dbReference>
<dbReference type="InterPro" id="IPR003423">
    <property type="entry name" value="OMP_efflux"/>
</dbReference>
<keyword evidence="4" id="KW-1185">Reference proteome</keyword>
<dbReference type="Pfam" id="PF02321">
    <property type="entry name" value="OEP"/>
    <property type="match status" value="1"/>
</dbReference>